<proteinExistence type="predicted"/>
<dbReference type="Proteomes" id="UP000276295">
    <property type="component" value="Unassembled WGS sequence"/>
</dbReference>
<dbReference type="OrthoDB" id="5986966at2"/>
<keyword evidence="2" id="KW-1185">Reference proteome</keyword>
<accession>A0A3A5JTQ4</accession>
<organism evidence="1 2">
    <name type="scientific">Buttiauxella izardii</name>
    <dbReference type="NCBI Taxonomy" id="82991"/>
    <lineage>
        <taxon>Bacteria</taxon>
        <taxon>Pseudomonadati</taxon>
        <taxon>Pseudomonadota</taxon>
        <taxon>Gammaproteobacteria</taxon>
        <taxon>Enterobacterales</taxon>
        <taxon>Enterobacteriaceae</taxon>
        <taxon>Buttiauxella</taxon>
    </lineage>
</organism>
<reference evidence="1 2" key="1">
    <citation type="submission" date="2018-09" db="EMBL/GenBank/DDBJ databases">
        <title>Draft genome sequence of Buttiauxella izardii CCUG 35510T.</title>
        <authorList>
            <person name="Salva-Serra F."/>
            <person name="Marathe N."/>
            <person name="Moore E."/>
            <person name="Stadler-Svensson L."/>
            <person name="Engstrom-Jakobsson H."/>
        </authorList>
    </citation>
    <scope>NUCLEOTIDE SEQUENCE [LARGE SCALE GENOMIC DNA]</scope>
    <source>
        <strain evidence="1 2">CCUG 35510</strain>
    </source>
</reference>
<protein>
    <submittedName>
        <fullName evidence="1">AlpA family phage regulatory protein</fullName>
    </submittedName>
</protein>
<dbReference type="RefSeq" id="WP_120066194.1">
    <property type="nucleotide sequence ID" value="NZ_QZWH01000048.1"/>
</dbReference>
<evidence type="ECO:0000313" key="1">
    <source>
        <dbReference type="EMBL" id="RJT19513.1"/>
    </source>
</evidence>
<dbReference type="EMBL" id="QZWH01000048">
    <property type="protein sequence ID" value="RJT19513.1"/>
    <property type="molecule type" value="Genomic_DNA"/>
</dbReference>
<dbReference type="InterPro" id="IPR010260">
    <property type="entry name" value="AlpA"/>
</dbReference>
<dbReference type="Pfam" id="PF05930">
    <property type="entry name" value="Phage_AlpA"/>
    <property type="match status" value="1"/>
</dbReference>
<name>A0A3A5JTQ4_9ENTR</name>
<sequence length="65" mass="7770">MTDLLNDQMVDMKFITAFTGLTDKWFYKLIQDGEFPKPVKLGRASRWFKSEVKNWVQEKVELSRQ</sequence>
<evidence type="ECO:0000313" key="2">
    <source>
        <dbReference type="Proteomes" id="UP000276295"/>
    </source>
</evidence>
<gene>
    <name evidence="1" type="ORF">D6029_18545</name>
</gene>
<dbReference type="Gene3D" id="1.10.238.160">
    <property type="match status" value="1"/>
</dbReference>
<dbReference type="AlphaFoldDB" id="A0A3A5JTQ4"/>
<comment type="caution">
    <text evidence="1">The sequence shown here is derived from an EMBL/GenBank/DDBJ whole genome shotgun (WGS) entry which is preliminary data.</text>
</comment>